<feature type="transmembrane region" description="Helical" evidence="8">
    <location>
        <begin position="20"/>
        <end position="50"/>
    </location>
</feature>
<dbReference type="KEGG" id="mmb:Mmol_1959"/>
<keyword evidence="10" id="KW-1185">Reference proteome</keyword>
<evidence type="ECO:0000256" key="5">
    <source>
        <dbReference type="ARBA" id="ARBA00022982"/>
    </source>
</evidence>
<comment type="subcellular location">
    <subcellularLocation>
        <location evidence="8">Cell inner membrane</location>
        <topology evidence="8">Multi-pass membrane protein</topology>
    </subcellularLocation>
    <subcellularLocation>
        <location evidence="1">Endomembrane system</location>
        <topology evidence="1">Multi-pass membrane protein</topology>
    </subcellularLocation>
</comment>
<evidence type="ECO:0000256" key="1">
    <source>
        <dbReference type="ARBA" id="ARBA00004127"/>
    </source>
</evidence>
<dbReference type="GO" id="GO:0005886">
    <property type="term" value="C:plasma membrane"/>
    <property type="evidence" value="ECO:0007669"/>
    <property type="project" value="UniProtKB-SubCell"/>
</dbReference>
<dbReference type="PANTHER" id="PTHR30586">
    <property type="entry name" value="ELECTRON TRANSPORT COMPLEX PROTEIN RNFE"/>
    <property type="match status" value="1"/>
</dbReference>
<dbReference type="InterPro" id="IPR010968">
    <property type="entry name" value="RnfE"/>
</dbReference>
<sequence length="230" mass="24264">MSLYKEITLNGIWKQNPGVVQLLGLCPTLAVTTSVVNGISLGLATVFVMAAANGTISPVRKYVPNEIRVPVFILVIAALVTVIDLSINAFAHQLHKVLGIFIPLIVVNCIVLARVESFAAKNSPIPSILDGLMMGLGLTLVLGLLGGMRELVGKGTLFSGLDLVFGPAAKQFVLTVVPDYHGFLLAVLPPGAFLGLGMLIAARNWMEIRNKANAADDHAASPALQPALRP</sequence>
<gene>
    <name evidence="8" type="primary">rnfE</name>
    <name evidence="9" type="ordered locus">Mmol_1959</name>
</gene>
<dbReference type="Pfam" id="PF02508">
    <property type="entry name" value="Rnf-Nqr"/>
    <property type="match status" value="1"/>
</dbReference>
<protein>
    <recommendedName>
        <fullName evidence="8">Ion-translocating oxidoreductase complex subunit E</fullName>
        <ecNumber evidence="8">7.-.-.-</ecNumber>
    </recommendedName>
    <alternativeName>
        <fullName evidence="8">Rnf electron transport complex subunit E</fullName>
    </alternativeName>
</protein>
<comment type="similarity">
    <text evidence="8">Belongs to the NqrDE/RnfAE family.</text>
</comment>
<dbReference type="AlphaFoldDB" id="C6WYE3"/>
<keyword evidence="2 8" id="KW-0813">Transport</keyword>
<feature type="transmembrane region" description="Helical" evidence="8">
    <location>
        <begin position="180"/>
        <end position="202"/>
    </location>
</feature>
<comment type="function">
    <text evidence="8">Part of a membrane-bound complex that couples electron transfer with translocation of ions across the membrane.</text>
</comment>
<dbReference type="EMBL" id="CP001672">
    <property type="protein sequence ID" value="ACT48862.1"/>
    <property type="molecule type" value="Genomic_DNA"/>
</dbReference>
<evidence type="ECO:0000313" key="9">
    <source>
        <dbReference type="EMBL" id="ACT48862.1"/>
    </source>
</evidence>
<evidence type="ECO:0000256" key="8">
    <source>
        <dbReference type="HAMAP-Rule" id="MF_00478"/>
    </source>
</evidence>
<dbReference type="Proteomes" id="UP000002742">
    <property type="component" value="Chromosome"/>
</dbReference>
<evidence type="ECO:0000256" key="3">
    <source>
        <dbReference type="ARBA" id="ARBA00022692"/>
    </source>
</evidence>
<keyword evidence="8" id="KW-0997">Cell inner membrane</keyword>
<dbReference type="HAMAP" id="MF_00478">
    <property type="entry name" value="RsxE_RnfE"/>
    <property type="match status" value="1"/>
</dbReference>
<proteinExistence type="inferred from homology"/>
<reference evidence="9 10" key="2">
    <citation type="journal article" date="2011" name="J. Bacteriol.">
        <title>Genomes of three methylotrophs from a single niche uncover genetic and metabolic divergence of Methylophilaceae.</title>
        <authorList>
            <person name="Lapidus A."/>
            <person name="Clum A."/>
            <person name="Labutti K."/>
            <person name="Kaluzhnaya M.G."/>
            <person name="Lim S."/>
            <person name="Beck D.A."/>
            <person name="Glavina Del Rio T."/>
            <person name="Nolan M."/>
            <person name="Mavromatis K."/>
            <person name="Huntemann M."/>
            <person name="Lucas S."/>
            <person name="Lidstrom M.E."/>
            <person name="Ivanova N."/>
            <person name="Chistoserdova L."/>
        </authorList>
    </citation>
    <scope>NUCLEOTIDE SEQUENCE [LARGE SCALE GENOMIC DNA]</scope>
    <source>
        <strain evidence="10">JLW8 / ATCC BAA-1282 / DSM 17540</strain>
    </source>
</reference>
<dbReference type="NCBIfam" id="NF009070">
    <property type="entry name" value="PRK12405.1"/>
    <property type="match status" value="1"/>
</dbReference>
<name>C6WYE3_METML</name>
<reference evidence="10" key="1">
    <citation type="submission" date="2009-07" db="EMBL/GenBank/DDBJ databases">
        <title>Complete sequence of Methylotenera mobilis JLW8.</title>
        <authorList>
            <consortium name="US DOE Joint Genome Institute"/>
            <person name="Lucas S."/>
            <person name="Copeland A."/>
            <person name="Lapidus A."/>
            <person name="Glavina del Rio T."/>
            <person name="Tice H."/>
            <person name="Bruce D."/>
            <person name="Goodwin L."/>
            <person name="Pitluck S."/>
            <person name="LaButti K.M."/>
            <person name="Clum A."/>
            <person name="Larimer F."/>
            <person name="Land M."/>
            <person name="Hauser L."/>
            <person name="Kyrpides N."/>
            <person name="Mikhailova N."/>
            <person name="Kayluzhnaya M."/>
            <person name="Chistoserdova L."/>
        </authorList>
    </citation>
    <scope>NUCLEOTIDE SEQUENCE [LARGE SCALE GENOMIC DNA]</scope>
    <source>
        <strain evidence="10">JLW8 / ATCC BAA-1282 / DSM 17540</strain>
    </source>
</reference>
<keyword evidence="8" id="KW-1003">Cell membrane</keyword>
<dbReference type="InterPro" id="IPR003667">
    <property type="entry name" value="NqrDE/RnfAE"/>
</dbReference>
<evidence type="ECO:0000256" key="2">
    <source>
        <dbReference type="ARBA" id="ARBA00022448"/>
    </source>
</evidence>
<dbReference type="eggNOG" id="COG4660">
    <property type="taxonomic scope" value="Bacteria"/>
</dbReference>
<dbReference type="PANTHER" id="PTHR30586:SF0">
    <property type="entry name" value="ION-TRANSLOCATING OXIDOREDUCTASE COMPLEX SUBUNIT E"/>
    <property type="match status" value="1"/>
</dbReference>
<dbReference type="OrthoDB" id="9782945at2"/>
<dbReference type="NCBIfam" id="TIGR01948">
    <property type="entry name" value="rnfE"/>
    <property type="match status" value="1"/>
</dbReference>
<keyword evidence="7 8" id="KW-0472">Membrane</keyword>
<dbReference type="EC" id="7.-.-.-" evidence="8"/>
<dbReference type="GO" id="GO:0022900">
    <property type="term" value="P:electron transport chain"/>
    <property type="evidence" value="ECO:0007669"/>
    <property type="project" value="UniProtKB-UniRule"/>
</dbReference>
<evidence type="ECO:0000256" key="7">
    <source>
        <dbReference type="ARBA" id="ARBA00023136"/>
    </source>
</evidence>
<dbReference type="HOGENOM" id="CLU_046659_1_0_4"/>
<dbReference type="RefSeq" id="WP_015832897.1">
    <property type="nucleotide sequence ID" value="NC_012968.1"/>
</dbReference>
<feature type="transmembrane region" description="Helical" evidence="8">
    <location>
        <begin position="127"/>
        <end position="148"/>
    </location>
</feature>
<feature type="transmembrane region" description="Helical" evidence="8">
    <location>
        <begin position="97"/>
        <end position="115"/>
    </location>
</feature>
<keyword evidence="6 8" id="KW-1133">Transmembrane helix</keyword>
<keyword evidence="4 8" id="KW-1278">Translocase</keyword>
<organism evidence="9 10">
    <name type="scientific">Methylotenera mobilis (strain JLW8 / ATCC BAA-1282 / DSM 17540)</name>
    <dbReference type="NCBI Taxonomy" id="583345"/>
    <lineage>
        <taxon>Bacteria</taxon>
        <taxon>Pseudomonadati</taxon>
        <taxon>Pseudomonadota</taxon>
        <taxon>Betaproteobacteria</taxon>
        <taxon>Nitrosomonadales</taxon>
        <taxon>Methylophilaceae</taxon>
        <taxon>Methylotenera</taxon>
    </lineage>
</organism>
<evidence type="ECO:0000256" key="4">
    <source>
        <dbReference type="ARBA" id="ARBA00022967"/>
    </source>
</evidence>
<evidence type="ECO:0000313" key="10">
    <source>
        <dbReference type="Proteomes" id="UP000002742"/>
    </source>
</evidence>
<feature type="transmembrane region" description="Helical" evidence="8">
    <location>
        <begin position="71"/>
        <end position="91"/>
    </location>
</feature>
<keyword evidence="3 8" id="KW-0812">Transmembrane</keyword>
<comment type="subunit">
    <text evidence="8">The complex is composed of six subunits: RnfA, RnfB, RnfC, RnfD, RnfE and RnfG.</text>
</comment>
<evidence type="ECO:0000256" key="6">
    <source>
        <dbReference type="ARBA" id="ARBA00022989"/>
    </source>
</evidence>
<keyword evidence="5 8" id="KW-0249">Electron transport</keyword>
<dbReference type="PIRSF" id="PIRSF006102">
    <property type="entry name" value="NQR_DE"/>
    <property type="match status" value="1"/>
</dbReference>
<accession>C6WYE3</accession>
<dbReference type="GO" id="GO:0012505">
    <property type="term" value="C:endomembrane system"/>
    <property type="evidence" value="ECO:0007669"/>
    <property type="project" value="UniProtKB-SubCell"/>
</dbReference>
<dbReference type="STRING" id="583345.Mmol_1959"/>